<dbReference type="EC" id="6.3.5.3" evidence="8"/>
<feature type="binding site" evidence="8">
    <location>
        <position position="523"/>
    </location>
    <ligand>
        <name>ATP</name>
        <dbReference type="ChEBI" id="CHEBI:30616"/>
    </ligand>
</feature>
<evidence type="ECO:0000256" key="5">
    <source>
        <dbReference type="ARBA" id="ARBA00022755"/>
    </source>
</evidence>
<feature type="domain" description="PurM-like N-terminal" evidence="9">
    <location>
        <begin position="73"/>
        <end position="188"/>
    </location>
</feature>
<dbReference type="EMBL" id="JAKKUT010000002">
    <property type="protein sequence ID" value="MDG2990105.1"/>
    <property type="molecule type" value="Genomic_DNA"/>
</dbReference>
<keyword evidence="1 8" id="KW-0963">Cytoplasm</keyword>
<feature type="binding site" evidence="8">
    <location>
        <position position="92"/>
    </location>
    <ligand>
        <name>Mg(2+)</name>
        <dbReference type="ChEBI" id="CHEBI:18420"/>
        <label>1</label>
    </ligand>
</feature>
<dbReference type="Pfam" id="PF18072">
    <property type="entry name" value="FGAR-AT_linker"/>
    <property type="match status" value="1"/>
</dbReference>
<feature type="binding site" evidence="8">
    <location>
        <begin position="311"/>
        <end position="313"/>
    </location>
    <ligand>
        <name>substrate</name>
    </ligand>
</feature>
<evidence type="ECO:0000313" key="12">
    <source>
        <dbReference type="EMBL" id="MDG2990105.1"/>
    </source>
</evidence>
<dbReference type="InterPro" id="IPR041609">
    <property type="entry name" value="PurL_linker"/>
</dbReference>
<feature type="binding site" evidence="8">
    <location>
        <position position="115"/>
    </location>
    <ligand>
        <name>substrate</name>
    </ligand>
</feature>
<keyword evidence="5 8" id="KW-0658">Purine biosynthesis</keyword>
<dbReference type="Gene3D" id="3.90.650.10">
    <property type="entry name" value="PurM-like C-terminal domain"/>
    <property type="match status" value="2"/>
</dbReference>
<dbReference type="PIRSF" id="PIRSF001587">
    <property type="entry name" value="FGAM_synthase_II"/>
    <property type="match status" value="1"/>
</dbReference>
<dbReference type="SUPFAM" id="SSF55326">
    <property type="entry name" value="PurM N-terminal domain-like"/>
    <property type="match status" value="2"/>
</dbReference>
<evidence type="ECO:0000259" key="10">
    <source>
        <dbReference type="Pfam" id="PF02769"/>
    </source>
</evidence>
<dbReference type="CDD" id="cd02204">
    <property type="entry name" value="PurL_repeat2"/>
    <property type="match status" value="1"/>
</dbReference>
<evidence type="ECO:0000256" key="2">
    <source>
        <dbReference type="ARBA" id="ARBA00022598"/>
    </source>
</evidence>
<evidence type="ECO:0000256" key="1">
    <source>
        <dbReference type="ARBA" id="ARBA00022490"/>
    </source>
</evidence>
<proteinExistence type="inferred from homology"/>
<feature type="binding site" evidence="8">
    <location>
        <position position="90"/>
    </location>
    <ligand>
        <name>ATP</name>
        <dbReference type="ChEBI" id="CHEBI:30616"/>
    </ligand>
</feature>
<dbReference type="PANTHER" id="PTHR43555:SF1">
    <property type="entry name" value="PHOSPHORIBOSYLFORMYLGLYCINAMIDINE SYNTHASE SUBUNIT PURL"/>
    <property type="match status" value="1"/>
</dbReference>
<evidence type="ECO:0000256" key="7">
    <source>
        <dbReference type="ARBA" id="ARBA00022842"/>
    </source>
</evidence>
<feature type="active site" description="Proton acceptor" evidence="8">
    <location>
        <position position="94"/>
    </location>
</feature>
<dbReference type="Proteomes" id="UP001154265">
    <property type="component" value="Unassembled WGS sequence"/>
</dbReference>
<feature type="binding site" evidence="8">
    <location>
        <position position="239"/>
    </location>
    <ligand>
        <name>substrate</name>
    </ligand>
</feature>
<dbReference type="PANTHER" id="PTHR43555">
    <property type="entry name" value="PHOSPHORIBOSYLFORMYLGLYCINAMIDINE SYNTHASE SUBUNIT PURL"/>
    <property type="match status" value="1"/>
</dbReference>
<evidence type="ECO:0000256" key="6">
    <source>
        <dbReference type="ARBA" id="ARBA00022840"/>
    </source>
</evidence>
<accession>A0ABT6EWG9</accession>
<dbReference type="InterPro" id="IPR010074">
    <property type="entry name" value="PRibForGlyAmidine_synth_PurL"/>
</dbReference>
<evidence type="ECO:0000259" key="11">
    <source>
        <dbReference type="Pfam" id="PF18072"/>
    </source>
</evidence>
<dbReference type="HAMAP" id="MF_00420">
    <property type="entry name" value="PurL_2"/>
    <property type="match status" value="1"/>
</dbReference>
<evidence type="ECO:0000259" key="9">
    <source>
        <dbReference type="Pfam" id="PF00586"/>
    </source>
</evidence>
<reference evidence="12" key="2">
    <citation type="submission" date="2022-01" db="EMBL/GenBank/DDBJ databases">
        <authorList>
            <person name="Zivanovic Y."/>
            <person name="Moreira D."/>
            <person name="Lopez-Garcia P."/>
        </authorList>
    </citation>
    <scope>NUCLEOTIDE SEQUENCE</scope>
    <source>
        <strain evidence="12">G9</strain>
    </source>
</reference>
<evidence type="ECO:0000256" key="4">
    <source>
        <dbReference type="ARBA" id="ARBA00022741"/>
    </source>
</evidence>
<feature type="domain" description="PurM-like N-terminal" evidence="9">
    <location>
        <begin position="477"/>
        <end position="590"/>
    </location>
</feature>
<feature type="binding site" evidence="8">
    <location>
        <position position="561"/>
    </location>
    <ligand>
        <name>Mg(2+)</name>
        <dbReference type="ChEBI" id="CHEBI:18420"/>
        <label>1</label>
    </ligand>
</feature>
<feature type="binding site" evidence="8">
    <location>
        <position position="51"/>
    </location>
    <ligand>
        <name>ATP</name>
        <dbReference type="ChEBI" id="CHEBI:30616"/>
    </ligand>
</feature>
<comment type="subunit">
    <text evidence="8">Monomer. Part of the FGAM synthase complex composed of 1 PurL, 1 PurQ and 2 PurS subunits.</text>
</comment>
<feature type="domain" description="PurM-like C-terminal" evidence="10">
    <location>
        <begin position="604"/>
        <end position="751"/>
    </location>
</feature>
<reference evidence="12" key="1">
    <citation type="journal article" date="2022" name="Genome Biol. Evol.">
        <title>A New Gene Family Diagnostic for Intracellular Biomineralization of Amorphous Ca Carbonates by Cyanobacteria.</title>
        <authorList>
            <person name="Benzerara K."/>
            <person name="Duprat E."/>
            <person name="Bitard-Feildel T."/>
            <person name="Caumes G."/>
            <person name="Cassier-Chauvat C."/>
            <person name="Chauvat F."/>
            <person name="Dezi M."/>
            <person name="Diop S.I."/>
            <person name="Gaschignard G."/>
            <person name="Gorgen S."/>
            <person name="Gugger M."/>
            <person name="Lopez-Garcia P."/>
            <person name="Millet M."/>
            <person name="Skouri-Panet F."/>
            <person name="Moreira D."/>
            <person name="Callebaut I."/>
        </authorList>
    </citation>
    <scope>NUCLEOTIDE SEQUENCE</scope>
    <source>
        <strain evidence="12">G9</strain>
    </source>
</reference>
<evidence type="ECO:0000256" key="8">
    <source>
        <dbReference type="HAMAP-Rule" id="MF_00420"/>
    </source>
</evidence>
<dbReference type="Pfam" id="PF00586">
    <property type="entry name" value="AIRS"/>
    <property type="match status" value="2"/>
</dbReference>
<dbReference type="GO" id="GO:0004642">
    <property type="term" value="F:phosphoribosylformylglycinamidine synthase activity"/>
    <property type="evidence" value="ECO:0007669"/>
    <property type="project" value="UniProtKB-EC"/>
</dbReference>
<dbReference type="Gene3D" id="3.30.1330.10">
    <property type="entry name" value="PurM-like, N-terminal domain"/>
    <property type="match status" value="2"/>
</dbReference>
<evidence type="ECO:0000256" key="3">
    <source>
        <dbReference type="ARBA" id="ARBA00022723"/>
    </source>
</evidence>
<feature type="binding site" evidence="8">
    <location>
        <position position="560"/>
    </location>
    <ligand>
        <name>ATP</name>
        <dbReference type="ChEBI" id="CHEBI:30616"/>
    </ligand>
</feature>
<dbReference type="NCBIfam" id="TIGR01736">
    <property type="entry name" value="FGAM_synth_II"/>
    <property type="match status" value="1"/>
</dbReference>
<comment type="subcellular location">
    <subcellularLocation>
        <location evidence="8">Cytoplasm</location>
    </subcellularLocation>
</comment>
<feature type="domain" description="Phosphoribosylformylglycinamidine synthase linker" evidence="11">
    <location>
        <begin position="16"/>
        <end position="52"/>
    </location>
</feature>
<feature type="active site" evidence="8">
    <location>
        <position position="48"/>
    </location>
</feature>
<dbReference type="Pfam" id="PF02769">
    <property type="entry name" value="AIRS_C"/>
    <property type="match status" value="2"/>
</dbReference>
<keyword evidence="4 8" id="KW-0547">Nucleotide-binding</keyword>
<comment type="caution">
    <text evidence="12">The sequence shown here is derived from an EMBL/GenBank/DDBJ whole genome shotgun (WGS) entry which is preliminary data.</text>
</comment>
<organism evidence="12 13">
    <name type="scientific">Candidatus Synechococcus calcipolaris G9</name>
    <dbReference type="NCBI Taxonomy" id="1497997"/>
    <lineage>
        <taxon>Bacteria</taxon>
        <taxon>Bacillati</taxon>
        <taxon>Cyanobacteriota</taxon>
        <taxon>Cyanophyceae</taxon>
        <taxon>Synechococcales</taxon>
        <taxon>Synechococcaceae</taxon>
        <taxon>Synechococcus</taxon>
    </lineage>
</organism>
<comment type="pathway">
    <text evidence="8">Purine metabolism; IMP biosynthesis via de novo pathway; 5-amino-1-(5-phospho-D-ribosyl)imidazole from N(2)-formyl-N(1)-(5-phospho-D-ribosyl)glycinamide: step 1/2.</text>
</comment>
<dbReference type="InterPro" id="IPR016188">
    <property type="entry name" value="PurM-like_N"/>
</dbReference>
<dbReference type="InterPro" id="IPR036921">
    <property type="entry name" value="PurM-like_N_sf"/>
</dbReference>
<sequence>MVAPSPASAAEIAAEGLKPEEYTEIVRRLGRHPNRAELGMFGVMWSEHCCYKNSRPLLKQFPTQGKRVLVGPGENAGVVDLGDGLRLAFKIESHNHPSAIEPFQGAATGVGGILRDIFTMGARPIALLNALRFGSLRDAKTRQLFQGVVAGISHYGNCVGVPTIGGDVYFEPAYGGNPLVNVMALGLMETAEIVKSGAAGVGNPVLYVGSTTGRDGMGGASFASAELSDASMDDRPAVQVGDPFLEKSLIEACLEAFQTGAVIAAQDMGAAGLTCSTAEMAAKGGVGIELNLDRVPVRETGMVPYEYLLSESQERMLFVVEQGREDELIEIFQRWGLQGVVAGQVIADPIVRIFFQGAIAAEIPATALADDTPLYERQKMTTLPDYIQDAWAWSEADLPPTSVTGLTGENPQDWNQVLMALLACPTIASKSWVYRQYDHQVQNNTLIFPGGADAGVIRLRPLPGQACDHGSSQKGVHQKGVAATVDCNGRHVYLHPYEGAKGAVAEAARNLTCVGALPLAVTDNLNFGSPETPVGYWQLAEACRGLAEACQSLGTPVTGGNVSLYNETLDSQGTPQAIYPTPVVGMVGLIEDLQRVVGQGWQHQGDAIYLLGLPPSLEVDSRVSLGGSEYLATIHGQVAGQPPQVDLDLEQRVQEVCRHGISQGWICSAHDSSEGGLAVALAEACISGDRGAAITLPLESTMVGRWDRLLFGEGGARIIVSVALEHQPTWQAYLRESLKDYGVYLGQVQNQGGELLLTTNDNLALIKVRIEDIKALWQNALVNYFH</sequence>
<dbReference type="NCBIfam" id="NF002290">
    <property type="entry name" value="PRK01213.1"/>
    <property type="match status" value="1"/>
</dbReference>
<keyword evidence="2 8" id="KW-0436">Ligase</keyword>
<name>A0ABT6EWG9_9SYNE</name>
<feature type="binding site" evidence="8">
    <location>
        <position position="116"/>
    </location>
    <ligand>
        <name>Mg(2+)</name>
        <dbReference type="ChEBI" id="CHEBI:18420"/>
        <label>2</label>
    </ligand>
</feature>
<comment type="similarity">
    <text evidence="8">Belongs to the FGAMS family.</text>
</comment>
<evidence type="ECO:0000313" key="13">
    <source>
        <dbReference type="Proteomes" id="UP001154265"/>
    </source>
</evidence>
<gene>
    <name evidence="8 12" type="primary">purL</name>
    <name evidence="12" type="ORF">L3556_04025</name>
</gene>
<keyword evidence="7 8" id="KW-0460">Magnesium</keyword>
<keyword evidence="3 8" id="KW-0479">Metal-binding</keyword>
<comment type="catalytic activity">
    <reaction evidence="8">
        <text>N(2)-formyl-N(1)-(5-phospho-beta-D-ribosyl)glycinamide + L-glutamine + ATP + H2O = 2-formamido-N(1)-(5-O-phospho-beta-D-ribosyl)acetamidine + L-glutamate + ADP + phosphate + H(+)</text>
        <dbReference type="Rhea" id="RHEA:17129"/>
        <dbReference type="ChEBI" id="CHEBI:15377"/>
        <dbReference type="ChEBI" id="CHEBI:15378"/>
        <dbReference type="ChEBI" id="CHEBI:29985"/>
        <dbReference type="ChEBI" id="CHEBI:30616"/>
        <dbReference type="ChEBI" id="CHEBI:43474"/>
        <dbReference type="ChEBI" id="CHEBI:58359"/>
        <dbReference type="ChEBI" id="CHEBI:147286"/>
        <dbReference type="ChEBI" id="CHEBI:147287"/>
        <dbReference type="ChEBI" id="CHEBI:456216"/>
        <dbReference type="EC" id="6.3.5.3"/>
    </reaction>
</comment>
<dbReference type="InterPro" id="IPR036676">
    <property type="entry name" value="PurM-like_C_sf"/>
</dbReference>
<protein>
    <recommendedName>
        <fullName evidence="8">Phosphoribosylformylglycinamidine synthase subunit PurL</fullName>
        <shortName evidence="8">FGAM synthase</shortName>
        <ecNumber evidence="8">6.3.5.3</ecNumber>
    </recommendedName>
    <alternativeName>
        <fullName evidence="8">Formylglycinamide ribonucleotide amidotransferase subunit II</fullName>
        <shortName evidence="8">FGAR amidotransferase II</shortName>
        <shortName evidence="8">FGAR-AT II</shortName>
    </alternativeName>
    <alternativeName>
        <fullName evidence="8">Glutamine amidotransferase PurL</fullName>
    </alternativeName>
    <alternativeName>
        <fullName evidence="8">Phosphoribosylformylglycinamidine synthase subunit II</fullName>
    </alternativeName>
</protein>
<keyword evidence="13" id="KW-1185">Reference proteome</keyword>
<dbReference type="InterPro" id="IPR010918">
    <property type="entry name" value="PurM-like_C_dom"/>
</dbReference>
<comment type="caution">
    <text evidence="8">Lacks conserved residue(s) required for the propagation of feature annotation.</text>
</comment>
<dbReference type="CDD" id="cd02203">
    <property type="entry name" value="PurL_repeat1"/>
    <property type="match status" value="1"/>
</dbReference>
<keyword evidence="6 8" id="KW-0067">ATP-binding</keyword>
<feature type="domain" description="PurM-like C-terminal" evidence="10">
    <location>
        <begin position="201"/>
        <end position="353"/>
    </location>
</feature>
<feature type="binding site" evidence="8">
    <location>
        <begin position="93"/>
        <end position="96"/>
    </location>
    <ligand>
        <name>substrate</name>
    </ligand>
</feature>
<feature type="binding site" evidence="8">
    <location>
        <position position="267"/>
    </location>
    <ligand>
        <name>Mg(2+)</name>
        <dbReference type="ChEBI" id="CHEBI:18420"/>
        <label>2</label>
    </ligand>
</feature>
<dbReference type="SUPFAM" id="SSF56042">
    <property type="entry name" value="PurM C-terminal domain-like"/>
    <property type="match status" value="2"/>
</dbReference>
<comment type="function">
    <text evidence="8">Part of the phosphoribosylformylglycinamidine synthase complex involved in the purines biosynthetic pathway. Catalyzes the ATP-dependent conversion of formylglycinamide ribonucleotide (FGAR) and glutamine to yield formylglycinamidine ribonucleotide (FGAM) and glutamate. The FGAM synthase complex is composed of three subunits. PurQ produces an ammonia molecule by converting glutamine to glutamate. PurL transfers the ammonia molecule to FGAR to form FGAM in an ATP-dependent manner. PurS interacts with PurQ and PurL and is thought to assist in the transfer of the ammonia molecule from PurQ to PurL.</text>
</comment>
<feature type="binding site" evidence="8">
    <location>
        <position position="563"/>
    </location>
    <ligand>
        <name>substrate</name>
    </ligand>
</feature>
<dbReference type="RefSeq" id="WP_277866023.1">
    <property type="nucleotide sequence ID" value="NZ_JAKKUT010000002.1"/>
</dbReference>